<dbReference type="SUPFAM" id="SSF47473">
    <property type="entry name" value="EF-hand"/>
    <property type="match status" value="1"/>
</dbReference>
<proteinExistence type="predicted"/>
<evidence type="ECO:0000313" key="6">
    <source>
        <dbReference type="Proteomes" id="UP001153714"/>
    </source>
</evidence>
<dbReference type="Proteomes" id="UP001153714">
    <property type="component" value="Chromosome 4"/>
</dbReference>
<dbReference type="Gene3D" id="1.10.238.10">
    <property type="entry name" value="EF-hand"/>
    <property type="match status" value="1"/>
</dbReference>
<organism evidence="5 6">
    <name type="scientific">Diatraea saccharalis</name>
    <name type="common">sugarcane borer</name>
    <dbReference type="NCBI Taxonomy" id="40085"/>
    <lineage>
        <taxon>Eukaryota</taxon>
        <taxon>Metazoa</taxon>
        <taxon>Ecdysozoa</taxon>
        <taxon>Arthropoda</taxon>
        <taxon>Hexapoda</taxon>
        <taxon>Insecta</taxon>
        <taxon>Pterygota</taxon>
        <taxon>Neoptera</taxon>
        <taxon>Endopterygota</taxon>
        <taxon>Lepidoptera</taxon>
        <taxon>Glossata</taxon>
        <taxon>Ditrysia</taxon>
        <taxon>Pyraloidea</taxon>
        <taxon>Crambidae</taxon>
        <taxon>Crambinae</taxon>
        <taxon>Diatraea</taxon>
    </lineage>
</organism>
<dbReference type="PROSITE" id="PS50222">
    <property type="entry name" value="EF_HAND_2"/>
    <property type="match status" value="2"/>
</dbReference>
<dbReference type="OrthoDB" id="191686at2759"/>
<dbReference type="CDD" id="cd00051">
    <property type="entry name" value="EFh"/>
    <property type="match status" value="1"/>
</dbReference>
<dbReference type="InterPro" id="IPR011992">
    <property type="entry name" value="EF-hand-dom_pair"/>
</dbReference>
<dbReference type="GO" id="GO:0005509">
    <property type="term" value="F:calcium ion binding"/>
    <property type="evidence" value="ECO:0007669"/>
    <property type="project" value="InterPro"/>
</dbReference>
<keyword evidence="2" id="KW-0106">Calcium</keyword>
<evidence type="ECO:0000259" key="4">
    <source>
        <dbReference type="PROSITE" id="PS50222"/>
    </source>
</evidence>
<dbReference type="PANTHER" id="PTHR23048">
    <property type="entry name" value="MYOSIN LIGHT CHAIN 1, 3"/>
    <property type="match status" value="1"/>
</dbReference>
<gene>
    <name evidence="5" type="ORF">DIATSA_LOCUS9656</name>
</gene>
<accession>A0A9N9R9H2</accession>
<evidence type="ECO:0000256" key="1">
    <source>
        <dbReference type="ARBA" id="ARBA00022737"/>
    </source>
</evidence>
<feature type="domain" description="EF-hand" evidence="4">
    <location>
        <begin position="230"/>
        <end position="265"/>
    </location>
</feature>
<feature type="compositionally biased region" description="Acidic residues" evidence="3">
    <location>
        <begin position="79"/>
        <end position="89"/>
    </location>
</feature>
<evidence type="ECO:0000256" key="3">
    <source>
        <dbReference type="SAM" id="MobiDB-lite"/>
    </source>
</evidence>
<name>A0A9N9R9H2_9NEOP</name>
<dbReference type="PANTHER" id="PTHR23048:SF0">
    <property type="entry name" value="CALMODULIN LIKE 3"/>
    <property type="match status" value="1"/>
</dbReference>
<dbReference type="SMART" id="SM00054">
    <property type="entry name" value="EFh"/>
    <property type="match status" value="3"/>
</dbReference>
<dbReference type="GO" id="GO:0016460">
    <property type="term" value="C:myosin II complex"/>
    <property type="evidence" value="ECO:0007669"/>
    <property type="project" value="TreeGrafter"/>
</dbReference>
<protein>
    <recommendedName>
        <fullName evidence="4">EF-hand domain-containing protein</fullName>
    </recommendedName>
</protein>
<feature type="region of interest" description="Disordered" evidence="3">
    <location>
        <begin position="1"/>
        <end position="130"/>
    </location>
</feature>
<dbReference type="EMBL" id="OU893335">
    <property type="protein sequence ID" value="CAG9792095.1"/>
    <property type="molecule type" value="Genomic_DNA"/>
</dbReference>
<feature type="compositionally biased region" description="Basic and acidic residues" evidence="3">
    <location>
        <begin position="10"/>
        <end position="47"/>
    </location>
</feature>
<feature type="domain" description="EF-hand" evidence="4">
    <location>
        <begin position="266"/>
        <end position="301"/>
    </location>
</feature>
<sequence length="324" mass="37152">MEEETIEESTENKETIEGQEKTDENNVNKEESENAETKHVEGEHVEGEQLEGEGIADEHVEGEGTEAEENEEKEHVVGEGEELMGEELEGEHVEGEETEEKKEEAQPAEEVVEEEEGYVEEPPPDPTAPYNLSDSKEALKEPFELRPDQIAEVEQLWELYQNYTPVYTDIDGYITEKELVYMLKALLLMTYTPEQLQELIEYCVRPPHPQGHITYEQFLKMVTLRQRDFPVEDELRSALQVLDPDRTGSMDREQLKELLATKGHKMIEKQLNNLMKEVDISNDGTIGVEDVVGTMCIDLNKEDIQMLLASLNPNPPEETQEEQF</sequence>
<dbReference type="Pfam" id="PF13499">
    <property type="entry name" value="EF-hand_7"/>
    <property type="match status" value="1"/>
</dbReference>
<keyword evidence="1" id="KW-0677">Repeat</keyword>
<dbReference type="InterPro" id="IPR018247">
    <property type="entry name" value="EF_Hand_1_Ca_BS"/>
</dbReference>
<feature type="compositionally biased region" description="Acidic residues" evidence="3">
    <location>
        <begin position="106"/>
        <end position="123"/>
    </location>
</feature>
<reference evidence="5" key="2">
    <citation type="submission" date="2022-10" db="EMBL/GenBank/DDBJ databases">
        <authorList>
            <consortium name="ENA_rothamsted_submissions"/>
            <consortium name="culmorum"/>
            <person name="King R."/>
        </authorList>
    </citation>
    <scope>NUCLEOTIDE SEQUENCE</scope>
</reference>
<dbReference type="InterPro" id="IPR050230">
    <property type="entry name" value="CALM/Myosin/TropC-like"/>
</dbReference>
<dbReference type="InterPro" id="IPR002048">
    <property type="entry name" value="EF_hand_dom"/>
</dbReference>
<keyword evidence="6" id="KW-1185">Reference proteome</keyword>
<reference evidence="5" key="1">
    <citation type="submission" date="2021-12" db="EMBL/GenBank/DDBJ databases">
        <authorList>
            <person name="King R."/>
        </authorList>
    </citation>
    <scope>NUCLEOTIDE SEQUENCE</scope>
</reference>
<evidence type="ECO:0000256" key="2">
    <source>
        <dbReference type="ARBA" id="ARBA00022837"/>
    </source>
</evidence>
<feature type="compositionally biased region" description="Basic and acidic residues" evidence="3">
    <location>
        <begin position="90"/>
        <end position="105"/>
    </location>
</feature>
<dbReference type="PROSITE" id="PS00018">
    <property type="entry name" value="EF_HAND_1"/>
    <property type="match status" value="1"/>
</dbReference>
<evidence type="ECO:0000313" key="5">
    <source>
        <dbReference type="EMBL" id="CAG9792095.1"/>
    </source>
</evidence>
<dbReference type="FunFam" id="1.10.238.10:FF:000178">
    <property type="entry name" value="Calmodulin-2 A"/>
    <property type="match status" value="1"/>
</dbReference>
<dbReference type="AlphaFoldDB" id="A0A9N9R9H2"/>